<dbReference type="Gene3D" id="1.20.1080.10">
    <property type="entry name" value="Glycerol uptake facilitator protein"/>
    <property type="match status" value="1"/>
</dbReference>
<keyword evidence="4 6" id="KW-0472">Membrane</keyword>
<feature type="transmembrane region" description="Helical" evidence="6">
    <location>
        <begin position="57"/>
        <end position="90"/>
    </location>
</feature>
<organism evidence="7 8">
    <name type="scientific">Kocuria marina</name>
    <dbReference type="NCBI Taxonomy" id="223184"/>
    <lineage>
        <taxon>Bacteria</taxon>
        <taxon>Bacillati</taxon>
        <taxon>Actinomycetota</taxon>
        <taxon>Actinomycetes</taxon>
        <taxon>Micrococcales</taxon>
        <taxon>Micrococcaceae</taxon>
        <taxon>Kocuria</taxon>
    </lineage>
</organism>
<sequence length="277" mass="28623">MSNVKPPVVVEEAITAGKTKATTSSGRLILQGILGGALLGATTSFAVSAAVSSGSSVVGALLFPAGITIVTLMGMELVTGGFALTPMAAVRGLVPWSAVGRYCLMVIIGHLIGAVAFALLYAAGLTGFGSHDAGALGERFAQTAQDKTTAYEALGLAGMATVFVKAMLCNWLVCLGVFMGMVSKDTIGKIAAIWLPIMAFYGLGFEHAVVNFFMIPMGMLMGADVGLGDWWIWNQIPVLLGNLVGGFVFTGLALMYAHRPARTEATETAAARPGAEQ</sequence>
<keyword evidence="3 6" id="KW-1133">Transmembrane helix</keyword>
<dbReference type="RefSeq" id="WP_035964878.1">
    <property type="nucleotide sequence ID" value="NZ_JROM01000045.1"/>
</dbReference>
<feature type="transmembrane region" description="Helical" evidence="6">
    <location>
        <begin position="102"/>
        <end position="123"/>
    </location>
</feature>
<dbReference type="Pfam" id="PF01226">
    <property type="entry name" value="Form_Nir_trans"/>
    <property type="match status" value="1"/>
</dbReference>
<dbReference type="eggNOG" id="COG2116">
    <property type="taxonomic scope" value="Bacteria"/>
</dbReference>
<dbReference type="STRING" id="223184.AS25_10260"/>
<feature type="transmembrane region" description="Helical" evidence="6">
    <location>
        <begin position="235"/>
        <end position="257"/>
    </location>
</feature>
<evidence type="ECO:0000313" key="7">
    <source>
        <dbReference type="EMBL" id="KHE73812.1"/>
    </source>
</evidence>
<feature type="transmembrane region" description="Helical" evidence="6">
    <location>
        <begin position="190"/>
        <end position="215"/>
    </location>
</feature>
<dbReference type="PANTHER" id="PTHR30520">
    <property type="entry name" value="FORMATE TRANSPORTER-RELATED"/>
    <property type="match status" value="1"/>
</dbReference>
<evidence type="ECO:0000256" key="2">
    <source>
        <dbReference type="ARBA" id="ARBA00022692"/>
    </source>
</evidence>
<dbReference type="GO" id="GO:0015499">
    <property type="term" value="F:formate transmembrane transporter activity"/>
    <property type="evidence" value="ECO:0007669"/>
    <property type="project" value="TreeGrafter"/>
</dbReference>
<feature type="transmembrane region" description="Helical" evidence="6">
    <location>
        <begin position="156"/>
        <end position="178"/>
    </location>
</feature>
<proteinExistence type="inferred from homology"/>
<reference evidence="7 8" key="1">
    <citation type="submission" date="2014-09" db="EMBL/GenBank/DDBJ databases">
        <title>High-quality draft genome sequence of Kocuria marina SO9-6, an actinobacterium isolated from a copper mine.</title>
        <authorList>
            <person name="Castro D.B."/>
            <person name="Pereira L.B."/>
            <person name="Silva M.V."/>
            <person name="Silva B.P."/>
            <person name="Zanardi B.R."/>
            <person name="Carlos C."/>
            <person name="Belgini D.R."/>
            <person name="Limache E.G."/>
            <person name="Lacerda G.V."/>
            <person name="Nery M.B."/>
            <person name="Gomes M.B."/>
            <person name="Souza S."/>
            <person name="Silva T.M."/>
            <person name="Rodrigues V.D."/>
            <person name="Paulino L.C."/>
            <person name="Vicentini R."/>
            <person name="Ferraz L.F."/>
            <person name="Ottoboni L.M."/>
        </authorList>
    </citation>
    <scope>NUCLEOTIDE SEQUENCE [LARGE SCALE GENOMIC DNA]</scope>
    <source>
        <strain evidence="7 8">SO9-6</strain>
    </source>
</reference>
<comment type="subcellular location">
    <subcellularLocation>
        <location evidence="1">Membrane</location>
        <topology evidence="1">Multi-pass membrane protein</topology>
    </subcellularLocation>
</comment>
<dbReference type="PANTHER" id="PTHR30520:SF6">
    <property type="entry name" value="FORMATE_NITRATE FAMILY TRANSPORTER (EUROFUNG)"/>
    <property type="match status" value="1"/>
</dbReference>
<evidence type="ECO:0000313" key="8">
    <source>
        <dbReference type="Proteomes" id="UP000030664"/>
    </source>
</evidence>
<keyword evidence="2 6" id="KW-0812">Transmembrane</keyword>
<dbReference type="InterPro" id="IPR023271">
    <property type="entry name" value="Aquaporin-like"/>
</dbReference>
<comment type="caution">
    <text evidence="7">The sequence shown here is derived from an EMBL/GenBank/DDBJ whole genome shotgun (WGS) entry which is preliminary data.</text>
</comment>
<dbReference type="AlphaFoldDB" id="A0A0B0DCD5"/>
<evidence type="ECO:0000256" key="1">
    <source>
        <dbReference type="ARBA" id="ARBA00004141"/>
    </source>
</evidence>
<dbReference type="GO" id="GO:0005886">
    <property type="term" value="C:plasma membrane"/>
    <property type="evidence" value="ECO:0007669"/>
    <property type="project" value="TreeGrafter"/>
</dbReference>
<evidence type="ECO:0000256" key="6">
    <source>
        <dbReference type="SAM" id="Phobius"/>
    </source>
</evidence>
<dbReference type="Proteomes" id="UP000030664">
    <property type="component" value="Unassembled WGS sequence"/>
</dbReference>
<gene>
    <name evidence="7" type="ORF">AS25_10260</name>
</gene>
<comment type="similarity">
    <text evidence="5">Belongs to the FNT transporter (TC 1.A.16) family.</text>
</comment>
<feature type="transmembrane region" description="Helical" evidence="6">
    <location>
        <begin position="28"/>
        <end position="51"/>
    </location>
</feature>
<accession>A0A0B0DCD5</accession>
<protein>
    <submittedName>
        <fullName evidence="7">Formate transporter</fullName>
    </submittedName>
</protein>
<evidence type="ECO:0000256" key="3">
    <source>
        <dbReference type="ARBA" id="ARBA00022989"/>
    </source>
</evidence>
<name>A0A0B0DCD5_9MICC</name>
<dbReference type="InterPro" id="IPR000292">
    <property type="entry name" value="For/NO2_transpt"/>
</dbReference>
<evidence type="ECO:0000256" key="5">
    <source>
        <dbReference type="ARBA" id="ARBA00049660"/>
    </source>
</evidence>
<dbReference type="EMBL" id="JROM01000045">
    <property type="protein sequence ID" value="KHE73812.1"/>
    <property type="molecule type" value="Genomic_DNA"/>
</dbReference>
<evidence type="ECO:0000256" key="4">
    <source>
        <dbReference type="ARBA" id="ARBA00023136"/>
    </source>
</evidence>